<dbReference type="InterPro" id="IPR011683">
    <property type="entry name" value="Glyco_hydro_53"/>
</dbReference>
<keyword evidence="2 4" id="KW-0378">Hydrolase</keyword>
<dbReference type="Pfam" id="PF07745">
    <property type="entry name" value="Glyco_hydro_53"/>
    <property type="match status" value="1"/>
</dbReference>
<evidence type="ECO:0000256" key="4">
    <source>
        <dbReference type="RuleBase" id="RU361192"/>
    </source>
</evidence>
<keyword evidence="3 4" id="KW-0326">Glycosidase</keyword>
<dbReference type="GO" id="GO:0045490">
    <property type="term" value="P:pectin catabolic process"/>
    <property type="evidence" value="ECO:0007669"/>
    <property type="project" value="TreeGrafter"/>
</dbReference>
<reference evidence="5" key="1">
    <citation type="submission" date="2022-10" db="EMBL/GenBank/DDBJ databases">
        <authorList>
            <person name="Yu W.X."/>
        </authorList>
    </citation>
    <scope>NUCLEOTIDE SEQUENCE</scope>
    <source>
        <strain evidence="5">D04</strain>
    </source>
</reference>
<evidence type="ECO:0000313" key="6">
    <source>
        <dbReference type="Proteomes" id="UP001207408"/>
    </source>
</evidence>
<protein>
    <recommendedName>
        <fullName evidence="4">Arabinogalactan endo-beta-1,4-galactanase</fullName>
        <ecNumber evidence="4">3.2.1.89</ecNumber>
    </recommendedName>
</protein>
<dbReference type="RefSeq" id="WP_301198716.1">
    <property type="nucleotide sequence ID" value="NZ_JAPDPI010000010.1"/>
</dbReference>
<comment type="catalytic activity">
    <reaction evidence="4">
        <text>The enzyme specifically hydrolyzes (1-&gt;4)-beta-D-galactosidic linkages in type I arabinogalactans.</text>
        <dbReference type="EC" id="3.2.1.89"/>
    </reaction>
</comment>
<evidence type="ECO:0000313" key="5">
    <source>
        <dbReference type="EMBL" id="MCW3805345.1"/>
    </source>
</evidence>
<dbReference type="PANTHER" id="PTHR34983:SF2">
    <property type="entry name" value="ENDO-BETA-1,4-GALACTANASE"/>
    <property type="match status" value="1"/>
</dbReference>
<dbReference type="EMBL" id="JAPDPI010000010">
    <property type="protein sequence ID" value="MCW3805345.1"/>
    <property type="molecule type" value="Genomic_DNA"/>
</dbReference>
<sequence>MHYRNFITGLIVLALVVFNYSCSSGETGSGQQKADVNILDGFVMGVDLSYINQVEDYGGVYKESGQVTDVYKLFKNKGANLVRLRLWHNPLWTKEVYGEGAVLYSAFADVKKSIRRSKEQGMAVNLDFHYSDVWADPEHQTVPEAWKDITEIQVLCDSVYNYTYAVLDELNKEGLLPEMVQIGNESNCGMMHTETPETFPALSVCEGNWAGFGKVINAGIAAVRAIDKKAGAKTVVALHVADPKNLDWWFKDVIEKGGVTNFDVAGFSYYPHWHTEISFQELPLAVKRLKAAINKEVMILETAYPYTLDNADAYPNIFGKDSAIDGYPISIEGQRSFLIDLTQNMIDAGAKGVMYWEPAWITSGMKDLWGQGSGWDNAALFDFTGNITTAADYLGYTYTSTK</sequence>
<organism evidence="5 6">
    <name type="scientific">Plebeiibacterium marinum</name>
    <dbReference type="NCBI Taxonomy" id="2992111"/>
    <lineage>
        <taxon>Bacteria</taxon>
        <taxon>Pseudomonadati</taxon>
        <taxon>Bacteroidota</taxon>
        <taxon>Bacteroidia</taxon>
        <taxon>Marinilabiliales</taxon>
        <taxon>Marinilabiliaceae</taxon>
        <taxon>Plebeiibacterium</taxon>
    </lineage>
</organism>
<evidence type="ECO:0000256" key="2">
    <source>
        <dbReference type="ARBA" id="ARBA00022801"/>
    </source>
</evidence>
<proteinExistence type="inferred from homology"/>
<dbReference type="PANTHER" id="PTHR34983">
    <property type="entry name" value="ARABINOGALACTAN ENDO-BETA-1,4-GALACTANASE A"/>
    <property type="match status" value="1"/>
</dbReference>
<dbReference type="InterPro" id="IPR017853">
    <property type="entry name" value="GH"/>
</dbReference>
<dbReference type="AlphaFoldDB" id="A0AAE3SKC7"/>
<gene>
    <name evidence="5" type="ORF">OM074_06880</name>
</gene>
<comment type="similarity">
    <text evidence="1 4">Belongs to the glycosyl hydrolase 53 family.</text>
</comment>
<dbReference type="GO" id="GO:0015926">
    <property type="term" value="F:glucosidase activity"/>
    <property type="evidence" value="ECO:0007669"/>
    <property type="project" value="InterPro"/>
</dbReference>
<dbReference type="Gene3D" id="3.20.20.80">
    <property type="entry name" value="Glycosidases"/>
    <property type="match status" value="1"/>
</dbReference>
<keyword evidence="6" id="KW-1185">Reference proteome</keyword>
<evidence type="ECO:0000256" key="3">
    <source>
        <dbReference type="ARBA" id="ARBA00023295"/>
    </source>
</evidence>
<comment type="caution">
    <text evidence="5">The sequence shown here is derived from an EMBL/GenBank/DDBJ whole genome shotgun (WGS) entry which is preliminary data.</text>
</comment>
<evidence type="ECO:0000256" key="1">
    <source>
        <dbReference type="ARBA" id="ARBA00010687"/>
    </source>
</evidence>
<dbReference type="Proteomes" id="UP001207408">
    <property type="component" value="Unassembled WGS sequence"/>
</dbReference>
<name>A0AAE3SKC7_9BACT</name>
<dbReference type="GO" id="GO:0031218">
    <property type="term" value="F:arabinogalactan endo-1,4-beta-galactosidase activity"/>
    <property type="evidence" value="ECO:0007669"/>
    <property type="project" value="UniProtKB-EC"/>
</dbReference>
<dbReference type="EC" id="3.2.1.89" evidence="4"/>
<accession>A0AAE3SKC7</accession>
<dbReference type="SUPFAM" id="SSF51445">
    <property type="entry name" value="(Trans)glycosidases"/>
    <property type="match status" value="1"/>
</dbReference>